<feature type="compositionally biased region" description="Basic and acidic residues" evidence="1">
    <location>
        <begin position="1"/>
        <end position="19"/>
    </location>
</feature>
<sequence length="60" mass="6621">MYKSPNEHDERAARPDPAADARPAAQSRRRRQLAGTVRVTKRVTAAAVTRETPGPPCRKP</sequence>
<evidence type="ECO:0000256" key="1">
    <source>
        <dbReference type="SAM" id="MobiDB-lite"/>
    </source>
</evidence>
<gene>
    <name evidence="2" type="ORF">BIFPSEUDO_03933</name>
</gene>
<comment type="caution">
    <text evidence="2">The sequence shown here is derived from an EMBL/GenBank/DDBJ whole genome shotgun (WGS) entry which is preliminary data.</text>
</comment>
<reference evidence="2 3" key="1">
    <citation type="submission" date="2009-02" db="EMBL/GenBank/DDBJ databases">
        <title>Draft genome sequence of Bifidobacterium pseudocatenulatum (DSM 20438).</title>
        <authorList>
            <person name="Sudarsanam P."/>
            <person name="Ley R."/>
            <person name="Guruge J."/>
            <person name="Turnbaugh P.J."/>
            <person name="Mahowald M."/>
            <person name="Liep D."/>
            <person name="Gordon J."/>
        </authorList>
    </citation>
    <scope>NUCLEOTIDE SEQUENCE [LARGE SCALE GENOMIC DNA]</scope>
    <source>
        <strain evidence="2 3">DSM 20438</strain>
    </source>
</reference>
<protein>
    <submittedName>
        <fullName evidence="2">Uncharacterized protein</fullName>
    </submittedName>
</protein>
<dbReference type="AlphaFoldDB" id="C0BU52"/>
<proteinExistence type="predicted"/>
<evidence type="ECO:0000313" key="3">
    <source>
        <dbReference type="Proteomes" id="UP000003875"/>
    </source>
</evidence>
<dbReference type="Proteomes" id="UP000003875">
    <property type="component" value="Unassembled WGS sequence"/>
</dbReference>
<name>C0BU52_BIFPS</name>
<organism evidence="2 3">
    <name type="scientific">Bifidobacterium pseudocatenulatum DSM 20438 = JCM 1200 = LMG 10505</name>
    <dbReference type="NCBI Taxonomy" id="547043"/>
    <lineage>
        <taxon>Bacteria</taxon>
        <taxon>Bacillati</taxon>
        <taxon>Actinomycetota</taxon>
        <taxon>Actinomycetes</taxon>
        <taxon>Bifidobacteriales</taxon>
        <taxon>Bifidobacteriaceae</taxon>
        <taxon>Bifidobacterium</taxon>
    </lineage>
</organism>
<reference evidence="2 3" key="2">
    <citation type="submission" date="2009-02" db="EMBL/GenBank/DDBJ databases">
        <authorList>
            <person name="Fulton L."/>
            <person name="Clifton S."/>
            <person name="Fulton B."/>
            <person name="Xu J."/>
            <person name="Minx P."/>
            <person name="Pepin K.H."/>
            <person name="Johnson M."/>
            <person name="Bhonagiri V."/>
            <person name="Nash W.E."/>
            <person name="Mardis E.R."/>
            <person name="Wilson R.K."/>
        </authorList>
    </citation>
    <scope>NUCLEOTIDE SEQUENCE [LARGE SCALE GENOMIC DNA]</scope>
    <source>
        <strain evidence="2 3">DSM 20438</strain>
    </source>
</reference>
<accession>C0BU52</accession>
<dbReference type="EMBL" id="ABXX02000003">
    <property type="protein sequence ID" value="EEG70903.1"/>
    <property type="molecule type" value="Genomic_DNA"/>
</dbReference>
<feature type="compositionally biased region" description="Low complexity" evidence="1">
    <location>
        <begin position="34"/>
        <end position="50"/>
    </location>
</feature>
<feature type="region of interest" description="Disordered" evidence="1">
    <location>
        <begin position="1"/>
        <end position="60"/>
    </location>
</feature>
<evidence type="ECO:0000313" key="2">
    <source>
        <dbReference type="EMBL" id="EEG70903.1"/>
    </source>
</evidence>